<gene>
    <name evidence="2" type="ORF">MPRM_09340</name>
</gene>
<keyword evidence="3" id="KW-1185">Reference proteome</keyword>
<feature type="domain" description="DUF4062" evidence="1">
    <location>
        <begin position="12"/>
        <end position="101"/>
    </location>
</feature>
<sequence length="480" mass="52600">MVHVMTDGLPLRVFVATTSDLNSERTVVRTAIDEHNRRQTNDSARFEMAGWESVRGTARRPQEAINELIGECHFMIVMFRRSWGSEPGSPWGYTSGTEEELFTGLLQLGEDDRPLRDVWVGFLQDGAPDPKITQLQEQMKSTHAMMYESASDTAELKRKLVARLDSWASKFGPKVTRYISLIPSSGKDLLRASSLRRDGEKLVALGQPAAGRQNLREAAVLGGPPEQLAYAKFLEHAGELDAAQGEIERVVDYFAKEPGTLQTPAAAEAFAALAGLFRRKGSDVEAIGRLQQALTLLHGDDPYTSAVRCRISDELGLAHQKIGELAKARERFEYSQNVRTSVGDEFGICQSLVNFARLYVAEKDLDTAVRYAEDALLGLAEFPPGALHANAEVLRAQVLLRLGRAADAVGNVARAIAINRQIGYARGEAISLLVSAQCHKSLGEVGPAMEAAKKALAINEKMGDEPGMASCRWQIDHMRA</sequence>
<protein>
    <recommendedName>
        <fullName evidence="1">DUF4062 domain-containing protein</fullName>
    </recommendedName>
</protein>
<dbReference type="Pfam" id="PF13271">
    <property type="entry name" value="DUF4062"/>
    <property type="match status" value="1"/>
</dbReference>
<dbReference type="SUPFAM" id="SSF48452">
    <property type="entry name" value="TPR-like"/>
    <property type="match status" value="2"/>
</dbReference>
<dbReference type="AlphaFoldDB" id="A0A7I7YRT2"/>
<dbReference type="Gene3D" id="1.25.40.10">
    <property type="entry name" value="Tetratricopeptide repeat domain"/>
    <property type="match status" value="1"/>
</dbReference>
<reference evidence="2 3" key="1">
    <citation type="journal article" date="2019" name="Emerg. Microbes Infect.">
        <title>Comprehensive subspecies identification of 175 nontuberculous mycobacteria species based on 7547 genomic profiles.</title>
        <authorList>
            <person name="Matsumoto Y."/>
            <person name="Kinjo T."/>
            <person name="Motooka D."/>
            <person name="Nabeya D."/>
            <person name="Jung N."/>
            <person name="Uechi K."/>
            <person name="Horii T."/>
            <person name="Iida T."/>
            <person name="Fujita J."/>
            <person name="Nakamura S."/>
        </authorList>
    </citation>
    <scope>NUCLEOTIDE SEQUENCE [LARGE SCALE GENOMIC DNA]</scope>
    <source>
        <strain evidence="2 3">JCM 14742</strain>
    </source>
</reference>
<organism evidence="2 3">
    <name type="scientific">Mycobacterium parmense</name>
    <dbReference type="NCBI Taxonomy" id="185642"/>
    <lineage>
        <taxon>Bacteria</taxon>
        <taxon>Bacillati</taxon>
        <taxon>Actinomycetota</taxon>
        <taxon>Actinomycetes</taxon>
        <taxon>Mycobacteriales</taxon>
        <taxon>Mycobacteriaceae</taxon>
        <taxon>Mycobacterium</taxon>
        <taxon>Mycobacterium simiae complex</taxon>
    </lineage>
</organism>
<dbReference type="InterPro" id="IPR011990">
    <property type="entry name" value="TPR-like_helical_dom_sf"/>
</dbReference>
<accession>A0A7I7YRT2</accession>
<evidence type="ECO:0000313" key="3">
    <source>
        <dbReference type="Proteomes" id="UP000467105"/>
    </source>
</evidence>
<dbReference type="InterPro" id="IPR019734">
    <property type="entry name" value="TPR_rpt"/>
</dbReference>
<dbReference type="Proteomes" id="UP000467105">
    <property type="component" value="Chromosome"/>
</dbReference>
<dbReference type="SMART" id="SM00028">
    <property type="entry name" value="TPR"/>
    <property type="match status" value="5"/>
</dbReference>
<name>A0A7I7YRT2_9MYCO</name>
<evidence type="ECO:0000259" key="1">
    <source>
        <dbReference type="Pfam" id="PF13271"/>
    </source>
</evidence>
<evidence type="ECO:0000313" key="2">
    <source>
        <dbReference type="EMBL" id="BBZ43653.1"/>
    </source>
</evidence>
<proteinExistence type="predicted"/>
<dbReference type="InterPro" id="IPR025139">
    <property type="entry name" value="DUF4062"/>
</dbReference>
<dbReference type="EMBL" id="AP022614">
    <property type="protein sequence ID" value="BBZ43653.1"/>
    <property type="molecule type" value="Genomic_DNA"/>
</dbReference>